<organism evidence="1 2">
    <name type="scientific">Hoylesella loescheii DSM 19665 = JCM 12249 = ATCC 15930</name>
    <dbReference type="NCBI Taxonomy" id="1122985"/>
    <lineage>
        <taxon>Bacteria</taxon>
        <taxon>Pseudomonadati</taxon>
        <taxon>Bacteroidota</taxon>
        <taxon>Bacteroidia</taxon>
        <taxon>Bacteroidales</taxon>
        <taxon>Prevotellaceae</taxon>
        <taxon>Hoylesella</taxon>
    </lineage>
</organism>
<gene>
    <name evidence="1" type="ORF">HMPREF1991_02444</name>
</gene>
<accession>A0A069QNV1</accession>
<evidence type="ECO:0000313" key="1">
    <source>
        <dbReference type="EMBL" id="KDR51521.1"/>
    </source>
</evidence>
<protein>
    <submittedName>
        <fullName evidence="1">Uncharacterized protein</fullName>
    </submittedName>
</protein>
<evidence type="ECO:0000313" key="2">
    <source>
        <dbReference type="Proteomes" id="UP000027442"/>
    </source>
</evidence>
<comment type="caution">
    <text evidence="1">The sequence shown here is derived from an EMBL/GenBank/DDBJ whole genome shotgun (WGS) entry which is preliminary data.</text>
</comment>
<keyword evidence="2" id="KW-1185">Reference proteome</keyword>
<dbReference type="AlphaFoldDB" id="A0A069QNV1"/>
<dbReference type="EMBL" id="JNGW01000105">
    <property type="protein sequence ID" value="KDR51521.1"/>
    <property type="molecule type" value="Genomic_DNA"/>
</dbReference>
<dbReference type="RefSeq" id="WP_018966639.1">
    <property type="nucleotide sequence ID" value="NZ_KB899211.1"/>
</dbReference>
<proteinExistence type="predicted"/>
<dbReference type="HOGENOM" id="CLU_184479_0_0_10"/>
<dbReference type="PATRIC" id="fig|1122985.7.peg.2531"/>
<sequence length="100" mass="11182">MKKEMTLSVNSANEIRLNTFFASAKKGLMLPITWLCQYYSAVLNKEIDTKAKLQLLNVQAAFALAVLPAEAPFLFRVICTAWFALAIGGCKRCLKNCKHK</sequence>
<dbReference type="Proteomes" id="UP000027442">
    <property type="component" value="Unassembled WGS sequence"/>
</dbReference>
<reference evidence="1 2" key="1">
    <citation type="submission" date="2013-08" db="EMBL/GenBank/DDBJ databases">
        <authorList>
            <person name="Weinstock G."/>
            <person name="Sodergren E."/>
            <person name="Wylie T."/>
            <person name="Fulton L."/>
            <person name="Fulton R."/>
            <person name="Fronick C."/>
            <person name="O'Laughlin M."/>
            <person name="Godfrey J."/>
            <person name="Miner T."/>
            <person name="Herter B."/>
            <person name="Appelbaum E."/>
            <person name="Cordes M."/>
            <person name="Lek S."/>
            <person name="Wollam A."/>
            <person name="Pepin K.H."/>
            <person name="Palsikar V.B."/>
            <person name="Mitreva M."/>
            <person name="Wilson R.K."/>
        </authorList>
    </citation>
    <scope>NUCLEOTIDE SEQUENCE [LARGE SCALE GENOMIC DNA]</scope>
    <source>
        <strain evidence="1 2">ATCC 15930</strain>
    </source>
</reference>
<name>A0A069QNV1_HOYLO</name>